<comment type="caution">
    <text evidence="2">The sequence shown here is derived from an EMBL/GenBank/DDBJ whole genome shotgun (WGS) entry which is preliminary data.</text>
</comment>
<keyword evidence="3" id="KW-1185">Reference proteome</keyword>
<dbReference type="RefSeq" id="WP_142538528.1">
    <property type="nucleotide sequence ID" value="NZ_BMIE01000003.1"/>
</dbReference>
<gene>
    <name evidence="2" type="ORF">FG382_08840</name>
</gene>
<proteinExistence type="predicted"/>
<dbReference type="SUPFAM" id="SSF53474">
    <property type="entry name" value="alpha/beta-Hydrolases"/>
    <property type="match status" value="1"/>
</dbReference>
<dbReference type="EMBL" id="VDGH01000004">
    <property type="protein sequence ID" value="TQR14547.1"/>
    <property type="molecule type" value="Genomic_DNA"/>
</dbReference>
<dbReference type="Proteomes" id="UP000317316">
    <property type="component" value="Unassembled WGS sequence"/>
</dbReference>
<dbReference type="InterPro" id="IPR029058">
    <property type="entry name" value="AB_hydrolase_fold"/>
</dbReference>
<dbReference type="AlphaFoldDB" id="A0A544TAQ6"/>
<dbReference type="OrthoDB" id="9800213at2"/>
<sequence length="104" mass="11705">MHIKKARLINVEGNDTAVLLLHSYTSHTRDMKALAESIHQTLGFTCFAPLYRGHGEEAEALIPFTIDNWWEDALESYKQLAKKYNQVFVIGLSVGGIFALKLAQ</sequence>
<evidence type="ECO:0000313" key="3">
    <source>
        <dbReference type="Proteomes" id="UP000317316"/>
    </source>
</evidence>
<evidence type="ECO:0000259" key="1">
    <source>
        <dbReference type="Pfam" id="PF12146"/>
    </source>
</evidence>
<accession>A0A544TAQ6</accession>
<dbReference type="Pfam" id="PF12146">
    <property type="entry name" value="Hydrolase_4"/>
    <property type="match status" value="1"/>
</dbReference>
<evidence type="ECO:0000313" key="2">
    <source>
        <dbReference type="EMBL" id="TQR14547.1"/>
    </source>
</evidence>
<organism evidence="2 3">
    <name type="scientific">Psychrobacillus lasiicapitis</name>
    <dbReference type="NCBI Taxonomy" id="1636719"/>
    <lineage>
        <taxon>Bacteria</taxon>
        <taxon>Bacillati</taxon>
        <taxon>Bacillota</taxon>
        <taxon>Bacilli</taxon>
        <taxon>Bacillales</taxon>
        <taxon>Bacillaceae</taxon>
        <taxon>Psychrobacillus</taxon>
    </lineage>
</organism>
<feature type="domain" description="Serine aminopeptidase S33" evidence="1">
    <location>
        <begin position="15"/>
        <end position="103"/>
    </location>
</feature>
<dbReference type="Gene3D" id="3.40.50.1820">
    <property type="entry name" value="alpha/beta hydrolase"/>
    <property type="match status" value="1"/>
</dbReference>
<name>A0A544TAQ6_9BACI</name>
<dbReference type="InterPro" id="IPR022742">
    <property type="entry name" value="Hydrolase_4"/>
</dbReference>
<protein>
    <recommendedName>
        <fullName evidence="1">Serine aminopeptidase S33 domain-containing protein</fullName>
    </recommendedName>
</protein>
<reference evidence="2 3" key="1">
    <citation type="submission" date="2019-05" db="EMBL/GenBank/DDBJ databases">
        <title>Psychrobacillus vulpis sp. nov., a new species isolated from feces of a red fox that inhabits in The Tablas de Daimiel Natural Park, Albacete, Spain.</title>
        <authorList>
            <person name="Rodriguez M."/>
            <person name="Reina J.C."/>
            <person name="Bejar V."/>
            <person name="Llamas I."/>
        </authorList>
    </citation>
    <scope>NUCLEOTIDE SEQUENCE [LARGE SCALE GENOMIC DNA]</scope>
    <source>
        <strain evidence="2 3">NEAU-3TGS17</strain>
    </source>
</reference>